<dbReference type="InterPro" id="IPR011040">
    <property type="entry name" value="Sialidase"/>
</dbReference>
<dbReference type="SUPFAM" id="SSF50939">
    <property type="entry name" value="Sialidases"/>
    <property type="match status" value="1"/>
</dbReference>
<feature type="domain" description="Sialidase" evidence="2">
    <location>
        <begin position="52"/>
        <end position="236"/>
    </location>
</feature>
<sequence>MNLLANERLEHVSEPPADGRLRYFDDSGNAAAVIPTDRRSNHAPSVLALRDGTLLAAWFGGSDEGNKDIDVLVSRFDSNAATWSASAAVTHDEIRSDQNPGLFEAPDGQIWLVYTSQLSRQSGVPETFNLQHTSVVKVIRSADGGKNWSQPQTLFDRQGTFCRQPIQVLSDGRWVHPQWLCFDDDSKNGSDQPVLQISEDEGSTWHQIEFPDASGRSTPMSSSLSPGAWCVCSARASPIGSTSADPKTEARPGPFQRQPMCRITTPVSVHSFCLPACWLWSRTSTRSLTSPPRWCGPMSG</sequence>
<dbReference type="Pfam" id="PF13088">
    <property type="entry name" value="BNR_2"/>
    <property type="match status" value="1"/>
</dbReference>
<gene>
    <name evidence="3" type="ORF">FO013_13005</name>
</gene>
<evidence type="ECO:0000256" key="1">
    <source>
        <dbReference type="SAM" id="MobiDB-lite"/>
    </source>
</evidence>
<dbReference type="EMBL" id="VLTK01000007">
    <property type="protein sequence ID" value="TSI14956.1"/>
    <property type="molecule type" value="Genomic_DNA"/>
</dbReference>
<dbReference type="PANTHER" id="PTHR43752">
    <property type="entry name" value="BNR/ASP-BOX REPEAT FAMILY PROTEIN"/>
    <property type="match status" value="1"/>
</dbReference>
<evidence type="ECO:0000313" key="3">
    <source>
        <dbReference type="EMBL" id="TSI14956.1"/>
    </source>
</evidence>
<reference evidence="3 4" key="1">
    <citation type="submission" date="2019-07" db="EMBL/GenBank/DDBJ databases">
        <title>Draft genome sequence of Brevibacterium aurantiacum XU54 isolated from Xinjiang China.</title>
        <authorList>
            <person name="Xu X."/>
        </authorList>
    </citation>
    <scope>NUCLEOTIDE SEQUENCE [LARGE SCALE GENOMIC DNA]</scope>
    <source>
        <strain evidence="3 4">XU54</strain>
    </source>
</reference>
<protein>
    <recommendedName>
        <fullName evidence="2">Sialidase domain-containing protein</fullName>
    </recommendedName>
</protein>
<comment type="caution">
    <text evidence="3">The sequence shown here is derived from an EMBL/GenBank/DDBJ whole genome shotgun (WGS) entry which is preliminary data.</text>
</comment>
<dbReference type="InterPro" id="IPR036278">
    <property type="entry name" value="Sialidase_sf"/>
</dbReference>
<dbReference type="PANTHER" id="PTHR43752:SF2">
    <property type="entry name" value="BNR_ASP-BOX REPEAT FAMILY PROTEIN"/>
    <property type="match status" value="1"/>
</dbReference>
<dbReference type="Gene3D" id="2.120.10.10">
    <property type="match status" value="1"/>
</dbReference>
<dbReference type="Proteomes" id="UP000316406">
    <property type="component" value="Unassembled WGS sequence"/>
</dbReference>
<dbReference type="AlphaFoldDB" id="A0A556CCC6"/>
<accession>A0A556CCC6</accession>
<evidence type="ECO:0000259" key="2">
    <source>
        <dbReference type="Pfam" id="PF13088"/>
    </source>
</evidence>
<name>A0A556CCC6_BREAU</name>
<proteinExistence type="predicted"/>
<organism evidence="3 4">
    <name type="scientific">Brevibacterium aurantiacum</name>
    <dbReference type="NCBI Taxonomy" id="273384"/>
    <lineage>
        <taxon>Bacteria</taxon>
        <taxon>Bacillati</taxon>
        <taxon>Actinomycetota</taxon>
        <taxon>Actinomycetes</taxon>
        <taxon>Micrococcales</taxon>
        <taxon>Brevibacteriaceae</taxon>
        <taxon>Brevibacterium</taxon>
    </lineage>
</organism>
<evidence type="ECO:0000313" key="4">
    <source>
        <dbReference type="Proteomes" id="UP000316406"/>
    </source>
</evidence>
<keyword evidence="4" id="KW-1185">Reference proteome</keyword>
<dbReference type="CDD" id="cd15482">
    <property type="entry name" value="Sialidase_non-viral"/>
    <property type="match status" value="1"/>
</dbReference>
<feature type="region of interest" description="Disordered" evidence="1">
    <location>
        <begin position="238"/>
        <end position="257"/>
    </location>
</feature>
<dbReference type="OrthoDB" id="41724at2"/>